<evidence type="ECO:0000313" key="1">
    <source>
        <dbReference type="EMBL" id="VDM00144.1"/>
    </source>
</evidence>
<reference evidence="1 2" key="2">
    <citation type="submission" date="2018-11" db="EMBL/GenBank/DDBJ databases">
        <authorList>
            <consortium name="Pathogen Informatics"/>
        </authorList>
    </citation>
    <scope>NUCLEOTIDE SEQUENCE [LARGE SCALE GENOMIC DNA]</scope>
    <source>
        <strain evidence="1 2">NST_G2</strain>
    </source>
</reference>
<accession>A0A183TBB0</accession>
<reference evidence="3" key="1">
    <citation type="submission" date="2016-06" db="UniProtKB">
        <authorList>
            <consortium name="WormBaseParasite"/>
        </authorList>
    </citation>
    <scope>IDENTIFICATION</scope>
</reference>
<dbReference type="AlphaFoldDB" id="A0A183TBB0"/>
<dbReference type="Proteomes" id="UP000275846">
    <property type="component" value="Unassembled WGS sequence"/>
</dbReference>
<keyword evidence="2" id="KW-1185">Reference proteome</keyword>
<proteinExistence type="predicted"/>
<dbReference type="EMBL" id="UYSU01038348">
    <property type="protein sequence ID" value="VDM00144.1"/>
    <property type="molecule type" value="Genomic_DNA"/>
</dbReference>
<dbReference type="WBParaSite" id="SSLN_0001427901-mRNA-1">
    <property type="protein sequence ID" value="SSLN_0001427901-mRNA-1"/>
    <property type="gene ID" value="SSLN_0001427901"/>
</dbReference>
<evidence type="ECO:0000313" key="2">
    <source>
        <dbReference type="Proteomes" id="UP000275846"/>
    </source>
</evidence>
<evidence type="ECO:0000313" key="3">
    <source>
        <dbReference type="WBParaSite" id="SSLN_0001427901-mRNA-1"/>
    </source>
</evidence>
<sequence length="163" mass="17876">MEMSNLVEACTAFLQSEAACITEVHDRVTQTVEDTEADSLRAKLISQVERALFRRYAEHVPSTVAGSSSSSAVEDTGFACYGTSSNRVMAEGSPQNPCPTCQHWWRPWQQEHNHVNALLQRIGENSSKATAAAAAAAATNSGLHPLRESTWLGYAQKPFTFFR</sequence>
<dbReference type="OrthoDB" id="6303946at2759"/>
<gene>
    <name evidence="1" type="ORF">SSLN_LOCUS13758</name>
</gene>
<organism evidence="3">
    <name type="scientific">Schistocephalus solidus</name>
    <name type="common">Tapeworm</name>
    <dbReference type="NCBI Taxonomy" id="70667"/>
    <lineage>
        <taxon>Eukaryota</taxon>
        <taxon>Metazoa</taxon>
        <taxon>Spiralia</taxon>
        <taxon>Lophotrochozoa</taxon>
        <taxon>Platyhelminthes</taxon>
        <taxon>Cestoda</taxon>
        <taxon>Eucestoda</taxon>
        <taxon>Diphyllobothriidea</taxon>
        <taxon>Diphyllobothriidae</taxon>
        <taxon>Schistocephalus</taxon>
    </lineage>
</organism>
<protein>
    <submittedName>
        <fullName evidence="1 3">Uncharacterized protein</fullName>
    </submittedName>
</protein>
<name>A0A183TBB0_SCHSO</name>